<dbReference type="EMBL" id="FPAI01000005">
    <property type="protein sequence ID" value="SFS59709.1"/>
    <property type="molecule type" value="Genomic_DNA"/>
</dbReference>
<evidence type="ECO:0000313" key="5">
    <source>
        <dbReference type="Proteomes" id="UP000321773"/>
    </source>
</evidence>
<dbReference type="PROSITE" id="PS51257">
    <property type="entry name" value="PROKAR_LIPOPROTEIN"/>
    <property type="match status" value="1"/>
</dbReference>
<dbReference type="RefSeq" id="WP_089853151.1">
    <property type="nucleotide sequence ID" value="NZ_BJWJ01000004.1"/>
</dbReference>
<keyword evidence="1" id="KW-0732">Signal</keyword>
<sequence length="121" mass="13884">MRFLYLCLATLVILTSCAPSEDTTFDTSLKQQYPELDTVESIITDDVIYVAMIVTPLKQFVEQQIAEDIKNDLQKKYPAHEVYTSSDMKAVIEVRRVEQPLSTDALDKLKSYDQSLEKEDE</sequence>
<organism evidence="3 4">
    <name type="scientific">Halolactibacillus miurensis</name>
    <dbReference type="NCBI Taxonomy" id="306541"/>
    <lineage>
        <taxon>Bacteria</taxon>
        <taxon>Bacillati</taxon>
        <taxon>Bacillota</taxon>
        <taxon>Bacilli</taxon>
        <taxon>Bacillales</taxon>
        <taxon>Bacillaceae</taxon>
        <taxon>Halolactibacillus</taxon>
    </lineage>
</organism>
<gene>
    <name evidence="2" type="ORF">HMI01_05480</name>
    <name evidence="3" type="ORF">SAMN05421668_105128</name>
</gene>
<evidence type="ECO:0000313" key="3">
    <source>
        <dbReference type="EMBL" id="SFS59709.1"/>
    </source>
</evidence>
<name>A0A1I6R4V0_9BACI</name>
<evidence type="ECO:0000256" key="1">
    <source>
        <dbReference type="SAM" id="SignalP"/>
    </source>
</evidence>
<evidence type="ECO:0008006" key="6">
    <source>
        <dbReference type="Google" id="ProtNLM"/>
    </source>
</evidence>
<reference evidence="2 5" key="2">
    <citation type="submission" date="2019-07" db="EMBL/GenBank/DDBJ databases">
        <title>Whole genome shotgun sequence of Halolactibacillus miurensis NBRC 100873.</title>
        <authorList>
            <person name="Hosoyama A."/>
            <person name="Uohara A."/>
            <person name="Ohji S."/>
            <person name="Ichikawa N."/>
        </authorList>
    </citation>
    <scope>NUCLEOTIDE SEQUENCE [LARGE SCALE GENOMIC DNA]</scope>
    <source>
        <strain evidence="2 5">NBRC 100873</strain>
    </source>
</reference>
<feature type="chain" id="PRO_5039433210" description="Sporulation lipoprotein YhcN/YlaJ (Spore_YhcN_YlaJ)" evidence="1">
    <location>
        <begin position="19"/>
        <end position="121"/>
    </location>
</feature>
<keyword evidence="5" id="KW-1185">Reference proteome</keyword>
<proteinExistence type="predicted"/>
<evidence type="ECO:0000313" key="4">
    <source>
        <dbReference type="Proteomes" id="UP000199139"/>
    </source>
</evidence>
<dbReference type="AlphaFoldDB" id="A0A1I6R4V0"/>
<protein>
    <recommendedName>
        <fullName evidence="6">Sporulation lipoprotein YhcN/YlaJ (Spore_YhcN_YlaJ)</fullName>
    </recommendedName>
</protein>
<reference evidence="3 4" key="1">
    <citation type="submission" date="2016-10" db="EMBL/GenBank/DDBJ databases">
        <authorList>
            <person name="de Groot N.N."/>
        </authorList>
    </citation>
    <scope>NUCLEOTIDE SEQUENCE [LARGE SCALE GENOMIC DNA]</scope>
    <source>
        <strain evidence="3 4">DSM 17074</strain>
    </source>
</reference>
<dbReference type="Proteomes" id="UP000199139">
    <property type="component" value="Unassembled WGS sequence"/>
</dbReference>
<dbReference type="Proteomes" id="UP000321773">
    <property type="component" value="Unassembled WGS sequence"/>
</dbReference>
<dbReference type="STRING" id="306541.SAMN05421668_105128"/>
<dbReference type="OrthoDB" id="2938922at2"/>
<dbReference type="EMBL" id="BJWJ01000004">
    <property type="protein sequence ID" value="GEM03560.1"/>
    <property type="molecule type" value="Genomic_DNA"/>
</dbReference>
<accession>A0A1I6R4V0</accession>
<feature type="signal peptide" evidence="1">
    <location>
        <begin position="1"/>
        <end position="18"/>
    </location>
</feature>
<evidence type="ECO:0000313" key="2">
    <source>
        <dbReference type="EMBL" id="GEM03560.1"/>
    </source>
</evidence>